<gene>
    <name evidence="1" type="ORF">S12H4_59393</name>
</gene>
<feature type="non-terminal residue" evidence="1">
    <location>
        <position position="161"/>
    </location>
</feature>
<reference evidence="1" key="1">
    <citation type="journal article" date="2014" name="Front. Microbiol.">
        <title>High frequency of phylogenetically diverse reductive dehalogenase-homologous genes in deep subseafloor sedimentary metagenomes.</title>
        <authorList>
            <person name="Kawai M."/>
            <person name="Futagami T."/>
            <person name="Toyoda A."/>
            <person name="Takaki Y."/>
            <person name="Nishi S."/>
            <person name="Hori S."/>
            <person name="Arai W."/>
            <person name="Tsubouchi T."/>
            <person name="Morono Y."/>
            <person name="Uchiyama I."/>
            <person name="Ito T."/>
            <person name="Fujiyama A."/>
            <person name="Inagaki F."/>
            <person name="Takami H."/>
        </authorList>
    </citation>
    <scope>NUCLEOTIDE SEQUENCE</scope>
    <source>
        <strain evidence="1">Expedition CK06-06</strain>
    </source>
</reference>
<organism evidence="1">
    <name type="scientific">marine sediment metagenome</name>
    <dbReference type="NCBI Taxonomy" id="412755"/>
    <lineage>
        <taxon>unclassified sequences</taxon>
        <taxon>metagenomes</taxon>
        <taxon>ecological metagenomes</taxon>
    </lineage>
</organism>
<feature type="non-terminal residue" evidence="1">
    <location>
        <position position="1"/>
    </location>
</feature>
<accession>X1VYJ5</accession>
<proteinExistence type="predicted"/>
<sequence length="161" mass="17416">RVVPDIGEPQLLLTSKSGNRWVTGPFAELSKAKPPAVPAVPEVIELEPGSESLIRSAVKLGLDENSIRQAAKTLATLDGEATPRLHHVAEATQHLSPGTQERLEQAVRESPESLNAQEMLKRFRAVTEVVTVKPPAVEVPAVPEVGEIITLENPLKVNEFI</sequence>
<protein>
    <submittedName>
        <fullName evidence="1">Uncharacterized protein</fullName>
    </submittedName>
</protein>
<evidence type="ECO:0000313" key="1">
    <source>
        <dbReference type="EMBL" id="GAJ24621.1"/>
    </source>
</evidence>
<comment type="caution">
    <text evidence="1">The sequence shown here is derived from an EMBL/GenBank/DDBJ whole genome shotgun (WGS) entry which is preliminary data.</text>
</comment>
<name>X1VYJ5_9ZZZZ</name>
<dbReference type="AlphaFoldDB" id="X1VYJ5"/>
<dbReference type="EMBL" id="BARW01038798">
    <property type="protein sequence ID" value="GAJ24621.1"/>
    <property type="molecule type" value="Genomic_DNA"/>
</dbReference>